<sequence>MPLAGGKPRPLPLPSLIKLGSIVTPRHVDIFMAAFLRRRRHRLVGALASQALANSVYPTARTHLLTASALLALSRPRDAAQRLVLAGPASAARHLWDALLRRACAEHSDARHALELLSAGVQEHGAVFSRSTFCVLLSMLCTCGDMETALKVFDVMVASGHQVDDRVCSMIISGFSKVEKAEAGLEFYRRVRREFNGFEPGLITLTAVVNVLGREGRTSEVAELVMEMERKGLEDSFSIVRKLEQTGVVVDEYVYAILVDNLCKKGYLDRAFSLLEEMDNKGIKAGIVTYNAIINGLCKVGYTEKAVEISEGIAADNFTYSTLLHGYIKGEDATGVMAIKGRLESSGIVFDVVTCNVLIKALFMIKKVDDACSLFLRMPEMRLRPDIVTYHTVIDMMCKLGEIDRALQWFDDYKKDISFSSTIVHNCLIRALCNGGKVNMADQIFFDLMQRNLRPDSCTYKKLIHTHFKEGSEQGVLNFILKADELEFDLFSYVCNYASTFLSTRDCYQGALEVYKLLRMKSFTVTSKTYYRLFKCLLRNGHEHIIQPLLSEFLKIHGLHEPRMINMLFCYLSKNSVGEAIGFSNCMDTGTIPVSVLRGAIYALKKEGKMLEACKFLKEAERSGFSVDLAMYSIVVDGLCKGGYLEKALDLCESMKREGIHPNIIIHNSVLNGLCQQGCLTEAFRLFDYLESSKVLPTLITYSILIAALCREGFLDDAYELFQKMSNKGIKPTTRVYNLLISGYCNYGLTDKALELMSHFEEIFLLPDAFTLGAIINGHCLKGDIESALSFFNEYCHKEMVPDFVGFMSLVKGLYAKGRVEESRSILREMFQCKEVAEFINSVGDEIQAESLVGLLFSACEQGRVDEVVTILNEVGIRSVSSSDSNSCNTLTQLKELETTEVCGQRMDSGQFLCSATCDVSSSCLHGISEGTVQPMTDGAGNLCTSSDDTDIYYGNLLQKSFYHDFDTYYPAIASLCSKGELLKANNVIEAMIQNSS</sequence>
<evidence type="ECO:0000313" key="2">
    <source>
        <dbReference type="EMBL" id="KAG8052400.1"/>
    </source>
</evidence>
<keyword evidence="3" id="KW-1185">Reference proteome</keyword>
<accession>A0A8J5R6I2</accession>
<dbReference type="PROSITE" id="PS51375">
    <property type="entry name" value="PPR"/>
    <property type="match status" value="12"/>
</dbReference>
<feature type="repeat" description="PPR" evidence="1">
    <location>
        <begin position="201"/>
        <end position="235"/>
    </location>
</feature>
<gene>
    <name evidence="2" type="ORF">GUJ93_ZPchr0001g32089</name>
</gene>
<feature type="repeat" description="PPR" evidence="1">
    <location>
        <begin position="698"/>
        <end position="732"/>
    </location>
</feature>
<feature type="repeat" description="PPR" evidence="1">
    <location>
        <begin position="129"/>
        <end position="163"/>
    </location>
</feature>
<reference evidence="2" key="1">
    <citation type="journal article" date="2021" name="bioRxiv">
        <title>Whole Genome Assembly and Annotation of Northern Wild Rice, Zizania palustris L., Supports a Whole Genome Duplication in the Zizania Genus.</title>
        <authorList>
            <person name="Haas M."/>
            <person name="Kono T."/>
            <person name="Macchietto M."/>
            <person name="Millas R."/>
            <person name="McGilp L."/>
            <person name="Shao M."/>
            <person name="Duquette J."/>
            <person name="Hirsch C.N."/>
            <person name="Kimball J."/>
        </authorList>
    </citation>
    <scope>NUCLEOTIDE SEQUENCE</scope>
    <source>
        <tissue evidence="2">Fresh leaf tissue</tissue>
    </source>
</reference>
<feature type="repeat" description="PPR" evidence="1">
    <location>
        <begin position="663"/>
        <end position="697"/>
    </location>
</feature>
<dbReference type="Pfam" id="PF01535">
    <property type="entry name" value="PPR"/>
    <property type="match status" value="4"/>
</dbReference>
<dbReference type="AlphaFoldDB" id="A0A8J5R6I2"/>
<feature type="repeat" description="PPR" evidence="1">
    <location>
        <begin position="351"/>
        <end position="385"/>
    </location>
</feature>
<protein>
    <recommendedName>
        <fullName evidence="4">Pentacotripeptide-repeat region of PRORP domain-containing protein</fullName>
    </recommendedName>
</protein>
<dbReference type="OrthoDB" id="185373at2759"/>
<feature type="repeat" description="PPR" evidence="1">
    <location>
        <begin position="251"/>
        <end position="285"/>
    </location>
</feature>
<evidence type="ECO:0000256" key="1">
    <source>
        <dbReference type="PROSITE-ProRule" id="PRU00708"/>
    </source>
</evidence>
<feature type="repeat" description="PPR" evidence="1">
    <location>
        <begin position="768"/>
        <end position="802"/>
    </location>
</feature>
<dbReference type="Proteomes" id="UP000729402">
    <property type="component" value="Unassembled WGS sequence"/>
</dbReference>
<evidence type="ECO:0000313" key="3">
    <source>
        <dbReference type="Proteomes" id="UP000729402"/>
    </source>
</evidence>
<dbReference type="InterPro" id="IPR002885">
    <property type="entry name" value="PPR_rpt"/>
</dbReference>
<dbReference type="Pfam" id="PF12854">
    <property type="entry name" value="PPR_1"/>
    <property type="match status" value="2"/>
</dbReference>
<proteinExistence type="predicted"/>
<dbReference type="NCBIfam" id="TIGR00756">
    <property type="entry name" value="PPR"/>
    <property type="match status" value="11"/>
</dbReference>
<organism evidence="2 3">
    <name type="scientific">Zizania palustris</name>
    <name type="common">Northern wild rice</name>
    <dbReference type="NCBI Taxonomy" id="103762"/>
    <lineage>
        <taxon>Eukaryota</taxon>
        <taxon>Viridiplantae</taxon>
        <taxon>Streptophyta</taxon>
        <taxon>Embryophyta</taxon>
        <taxon>Tracheophyta</taxon>
        <taxon>Spermatophyta</taxon>
        <taxon>Magnoliopsida</taxon>
        <taxon>Liliopsida</taxon>
        <taxon>Poales</taxon>
        <taxon>Poaceae</taxon>
        <taxon>BOP clade</taxon>
        <taxon>Oryzoideae</taxon>
        <taxon>Oryzeae</taxon>
        <taxon>Zizaniinae</taxon>
        <taxon>Zizania</taxon>
    </lineage>
</organism>
<feature type="repeat" description="PPR" evidence="1">
    <location>
        <begin position="386"/>
        <end position="416"/>
    </location>
</feature>
<evidence type="ECO:0008006" key="4">
    <source>
        <dbReference type="Google" id="ProtNLM"/>
    </source>
</evidence>
<feature type="repeat" description="PPR" evidence="1">
    <location>
        <begin position="286"/>
        <end position="320"/>
    </location>
</feature>
<feature type="repeat" description="PPR" evidence="1">
    <location>
        <begin position="421"/>
        <end position="455"/>
    </location>
</feature>
<dbReference type="PANTHER" id="PTHR45613">
    <property type="entry name" value="PENTATRICOPEPTIDE REPEAT-CONTAINING PROTEIN"/>
    <property type="match status" value="1"/>
</dbReference>
<dbReference type="PANTHER" id="PTHR45613:SF452">
    <property type="entry name" value="OS02G0582300 PROTEIN"/>
    <property type="match status" value="1"/>
</dbReference>
<dbReference type="Pfam" id="PF13041">
    <property type="entry name" value="PPR_2"/>
    <property type="match status" value="4"/>
</dbReference>
<dbReference type="EMBL" id="JAAALK010000288">
    <property type="protein sequence ID" value="KAG8052400.1"/>
    <property type="molecule type" value="Genomic_DNA"/>
</dbReference>
<feature type="repeat" description="PPR" evidence="1">
    <location>
        <begin position="733"/>
        <end position="767"/>
    </location>
</feature>
<feature type="repeat" description="PPR" evidence="1">
    <location>
        <begin position="628"/>
        <end position="662"/>
    </location>
</feature>
<reference evidence="2" key="2">
    <citation type="submission" date="2021-02" db="EMBL/GenBank/DDBJ databases">
        <authorList>
            <person name="Kimball J.A."/>
            <person name="Haas M.W."/>
            <person name="Macchietto M."/>
            <person name="Kono T."/>
            <person name="Duquette J."/>
            <person name="Shao M."/>
        </authorList>
    </citation>
    <scope>NUCLEOTIDE SEQUENCE</scope>
    <source>
        <tissue evidence="2">Fresh leaf tissue</tissue>
    </source>
</reference>
<comment type="caution">
    <text evidence="2">The sequence shown here is derived from an EMBL/GenBank/DDBJ whole genome shotgun (WGS) entry which is preliminary data.</text>
</comment>
<name>A0A8J5R6I2_ZIZPA</name>